<feature type="compositionally biased region" description="Basic and acidic residues" evidence="1">
    <location>
        <begin position="1"/>
        <end position="21"/>
    </location>
</feature>
<organism evidence="2 3">
    <name type="scientific">Dekkera bruxellensis</name>
    <name type="common">Brettanomyces custersii</name>
    <dbReference type="NCBI Taxonomy" id="5007"/>
    <lineage>
        <taxon>Eukaryota</taxon>
        <taxon>Fungi</taxon>
        <taxon>Dikarya</taxon>
        <taxon>Ascomycota</taxon>
        <taxon>Saccharomycotina</taxon>
        <taxon>Pichiomycetes</taxon>
        <taxon>Pichiales</taxon>
        <taxon>Pichiaceae</taxon>
        <taxon>Brettanomyces</taxon>
    </lineage>
</organism>
<dbReference type="AlphaFoldDB" id="A0A7D9H2B1"/>
<sequence>MHATGKLEKYHSKGLAEKAERNTTVQPTIKRRRGRPRKKVRQSNKYSTQTPKKSSGRMVRRTRKVTGVVNQHAENTHDTAALDAHNNETWKDQELYEKQDMIHKMLPDFNPLLEQMKDATQKRCTSSFRQAEDYGWNDRSVPQHRCPGSSGIEPRAAEKLFLDSATEFCRRLQVYREIYRMLSSKKIELALRRKRVWKKKCLVTVRVGKKKGAQLLKKGAASIGGNDKSNNVITSKRINLKINDGGEDTTDVKNKKCMNDCKTLHAKYADEDANDNDNAENSVLNEEEDVDDSRNNNGADSENNDTDEENDDYYKEDEDDEDEDDEDDETVFADEVGPTFGRRAGISRRVRGSRRS</sequence>
<dbReference type="Gene3D" id="1.10.490.160">
    <property type="match status" value="1"/>
</dbReference>
<dbReference type="EMBL" id="CABFWN010000001">
    <property type="protein sequence ID" value="VUG16685.1"/>
    <property type="molecule type" value="Genomic_DNA"/>
</dbReference>
<accession>A0A7D9H2B1</accession>
<dbReference type="Proteomes" id="UP000478008">
    <property type="component" value="Unassembled WGS sequence"/>
</dbReference>
<name>A0A7D9H2B1_DEKBR</name>
<evidence type="ECO:0000313" key="3">
    <source>
        <dbReference type="Proteomes" id="UP000478008"/>
    </source>
</evidence>
<feature type="region of interest" description="Disordered" evidence="1">
    <location>
        <begin position="1"/>
        <end position="60"/>
    </location>
</feature>
<evidence type="ECO:0000256" key="1">
    <source>
        <dbReference type="SAM" id="MobiDB-lite"/>
    </source>
</evidence>
<protein>
    <submittedName>
        <fullName evidence="2">DEBR0S1_23112g1_1</fullName>
    </submittedName>
</protein>
<gene>
    <name evidence="2" type="ORF">DEBR0S1_23112G</name>
</gene>
<reference evidence="2 3" key="1">
    <citation type="submission" date="2019-07" db="EMBL/GenBank/DDBJ databases">
        <authorList>
            <person name="Friedrich A."/>
            <person name="Schacherer J."/>
        </authorList>
    </citation>
    <scope>NUCLEOTIDE SEQUENCE [LARGE SCALE GENOMIC DNA]</scope>
</reference>
<keyword evidence="3" id="KW-1185">Reference proteome</keyword>
<feature type="compositionally biased region" description="Acidic residues" evidence="1">
    <location>
        <begin position="302"/>
        <end position="332"/>
    </location>
</feature>
<proteinExistence type="predicted"/>
<evidence type="ECO:0000313" key="2">
    <source>
        <dbReference type="EMBL" id="VUG16685.1"/>
    </source>
</evidence>
<feature type="compositionally biased region" description="Basic residues" evidence="1">
    <location>
        <begin position="29"/>
        <end position="42"/>
    </location>
</feature>
<feature type="compositionally biased region" description="Basic residues" evidence="1">
    <location>
        <begin position="345"/>
        <end position="356"/>
    </location>
</feature>
<feature type="region of interest" description="Disordered" evidence="1">
    <location>
        <begin position="272"/>
        <end position="356"/>
    </location>
</feature>
<feature type="compositionally biased region" description="Polar residues" evidence="1">
    <location>
        <begin position="43"/>
        <end position="53"/>
    </location>
</feature>